<dbReference type="InterPro" id="IPR002347">
    <property type="entry name" value="SDR_fam"/>
</dbReference>
<dbReference type="PRINTS" id="PR00081">
    <property type="entry name" value="GDHRDH"/>
</dbReference>
<dbReference type="InterPro" id="IPR036291">
    <property type="entry name" value="NAD(P)-bd_dom_sf"/>
</dbReference>
<dbReference type="Gene3D" id="3.40.50.720">
    <property type="entry name" value="NAD(P)-binding Rossmann-like Domain"/>
    <property type="match status" value="1"/>
</dbReference>
<organism evidence="4 5">
    <name type="scientific">Cylindrodendrum hubeiense</name>
    <dbReference type="NCBI Taxonomy" id="595255"/>
    <lineage>
        <taxon>Eukaryota</taxon>
        <taxon>Fungi</taxon>
        <taxon>Dikarya</taxon>
        <taxon>Ascomycota</taxon>
        <taxon>Pezizomycotina</taxon>
        <taxon>Sordariomycetes</taxon>
        <taxon>Hypocreomycetidae</taxon>
        <taxon>Hypocreales</taxon>
        <taxon>Nectriaceae</taxon>
        <taxon>Cylindrodendrum</taxon>
    </lineage>
</organism>
<comment type="caution">
    <text evidence="4">The sequence shown here is derived from an EMBL/GenBank/DDBJ whole genome shotgun (WGS) entry which is preliminary data.</text>
</comment>
<dbReference type="Proteomes" id="UP000722485">
    <property type="component" value="Unassembled WGS sequence"/>
</dbReference>
<protein>
    <recommendedName>
        <fullName evidence="6">NAD(P)-binding protein</fullName>
    </recommendedName>
</protein>
<keyword evidence="2" id="KW-0521">NADP</keyword>
<dbReference type="OrthoDB" id="5371740at2759"/>
<dbReference type="PANTHER" id="PTHR43180:SF33">
    <property type="entry name" value="15-HYDROXYPROSTAGLANDIN DEHYDROGENASE [NAD(+)]-LIKE"/>
    <property type="match status" value="1"/>
</dbReference>
<gene>
    <name evidence="4" type="ORF">G7Z17_g2413</name>
</gene>
<sequence>MALLNKVADEELATLKGKTIIITGGGSGIGKAAASLAYAAGANIAIADLSGDVEASLSQEFPERMIFVKADVSKWSEVLNVFKKTWDRFGAIEVVLSNAGTHAFETLQDETLDDDEDPTAPSLKSFEVNLHSAAYCTKAAVHFFKKQPQKKCQLIFTGSAASLIDTPPLTLYCAVNMVAPWMTVTPAMPDWIKEKWGELPTNDSVGVAKALLLPALRTDTNGKTLWVAGNDIVEIEDALHDAQPQWLGARLSADVDEGQLRLGIGA</sequence>
<dbReference type="SUPFAM" id="SSF51735">
    <property type="entry name" value="NAD(P)-binding Rossmann-fold domains"/>
    <property type="match status" value="1"/>
</dbReference>
<comment type="similarity">
    <text evidence="1">Belongs to the short-chain dehydrogenases/reductases (SDR) family.</text>
</comment>
<dbReference type="EMBL" id="JAANBB010000024">
    <property type="protein sequence ID" value="KAF7555078.1"/>
    <property type="molecule type" value="Genomic_DNA"/>
</dbReference>
<evidence type="ECO:0000256" key="2">
    <source>
        <dbReference type="ARBA" id="ARBA00022857"/>
    </source>
</evidence>
<evidence type="ECO:0000256" key="1">
    <source>
        <dbReference type="ARBA" id="ARBA00006484"/>
    </source>
</evidence>
<dbReference type="Pfam" id="PF00106">
    <property type="entry name" value="adh_short"/>
    <property type="match status" value="1"/>
</dbReference>
<reference evidence="4" key="1">
    <citation type="submission" date="2020-03" db="EMBL/GenBank/DDBJ databases">
        <title>Draft Genome Sequence of Cylindrodendrum hubeiense.</title>
        <authorList>
            <person name="Buettner E."/>
            <person name="Kellner H."/>
        </authorList>
    </citation>
    <scope>NUCLEOTIDE SEQUENCE</scope>
    <source>
        <strain evidence="4">IHI 201604</strain>
    </source>
</reference>
<evidence type="ECO:0000313" key="4">
    <source>
        <dbReference type="EMBL" id="KAF7555078.1"/>
    </source>
</evidence>
<evidence type="ECO:0000313" key="5">
    <source>
        <dbReference type="Proteomes" id="UP000722485"/>
    </source>
</evidence>
<accession>A0A9P5HE88</accession>
<proteinExistence type="inferred from homology"/>
<keyword evidence="3" id="KW-0560">Oxidoreductase</keyword>
<dbReference type="PANTHER" id="PTHR43180">
    <property type="entry name" value="3-OXOACYL-(ACYL-CARRIER-PROTEIN) REDUCTASE (AFU_ORTHOLOGUE AFUA_6G11210)"/>
    <property type="match status" value="1"/>
</dbReference>
<dbReference type="AlphaFoldDB" id="A0A9P5HE88"/>
<keyword evidence="5" id="KW-1185">Reference proteome</keyword>
<evidence type="ECO:0000256" key="3">
    <source>
        <dbReference type="ARBA" id="ARBA00023002"/>
    </source>
</evidence>
<dbReference type="GO" id="GO:0016491">
    <property type="term" value="F:oxidoreductase activity"/>
    <property type="evidence" value="ECO:0007669"/>
    <property type="project" value="UniProtKB-KW"/>
</dbReference>
<evidence type="ECO:0008006" key="6">
    <source>
        <dbReference type="Google" id="ProtNLM"/>
    </source>
</evidence>
<name>A0A9P5HE88_9HYPO</name>